<dbReference type="EMBL" id="OX459969">
    <property type="protein sequence ID" value="CAI9173338.1"/>
    <property type="molecule type" value="Genomic_DNA"/>
</dbReference>
<sequence>MQEMWVRSLLQEDPLEKEMAIHCSIVTWRIPWTGKPSVLQSMGWQRVGRDLATEQQQNYHQEFSLSVAQVTVQVPTGRTGMEHSPPYILVDGTGLVGGEMWPKNSH</sequence>
<protein>
    <submittedName>
        <fullName evidence="1">Uncharacterized protein</fullName>
    </submittedName>
</protein>
<dbReference type="Proteomes" id="UP001176941">
    <property type="component" value="Chromosome 33"/>
</dbReference>
<reference evidence="1" key="1">
    <citation type="submission" date="2023-04" db="EMBL/GenBank/DDBJ databases">
        <authorList>
            <consortium name="ELIXIR-Norway"/>
        </authorList>
    </citation>
    <scope>NUCLEOTIDE SEQUENCE [LARGE SCALE GENOMIC DNA]</scope>
</reference>
<accession>A0ABN8ZIM7</accession>
<evidence type="ECO:0000313" key="1">
    <source>
        <dbReference type="EMBL" id="CAI9173338.1"/>
    </source>
</evidence>
<organism evidence="1 2">
    <name type="scientific">Rangifer tarandus platyrhynchus</name>
    <name type="common">Svalbard reindeer</name>
    <dbReference type="NCBI Taxonomy" id="3082113"/>
    <lineage>
        <taxon>Eukaryota</taxon>
        <taxon>Metazoa</taxon>
        <taxon>Chordata</taxon>
        <taxon>Craniata</taxon>
        <taxon>Vertebrata</taxon>
        <taxon>Euteleostomi</taxon>
        <taxon>Mammalia</taxon>
        <taxon>Eutheria</taxon>
        <taxon>Laurasiatheria</taxon>
        <taxon>Artiodactyla</taxon>
        <taxon>Ruminantia</taxon>
        <taxon>Pecora</taxon>
        <taxon>Cervidae</taxon>
        <taxon>Odocoileinae</taxon>
        <taxon>Rangifer</taxon>
    </lineage>
</organism>
<proteinExistence type="predicted"/>
<name>A0ABN8ZIM7_RANTA</name>
<keyword evidence="2" id="KW-1185">Reference proteome</keyword>
<gene>
    <name evidence="1" type="ORF">MRATA1EN1_LOCUS22300</name>
</gene>
<evidence type="ECO:0000313" key="2">
    <source>
        <dbReference type="Proteomes" id="UP001176941"/>
    </source>
</evidence>